<name>A0A7I9VT55_9BACT</name>
<dbReference type="SUPFAM" id="SSF101447">
    <property type="entry name" value="Formin homology 2 domain (FH2 domain)"/>
    <property type="match status" value="1"/>
</dbReference>
<dbReference type="EMBL" id="BJTG01000012">
    <property type="protein sequence ID" value="GEJ59279.1"/>
    <property type="molecule type" value="Genomic_DNA"/>
</dbReference>
<evidence type="ECO:0000256" key="1">
    <source>
        <dbReference type="SAM" id="MobiDB-lite"/>
    </source>
</evidence>
<dbReference type="RefSeq" id="WP_176068519.1">
    <property type="nucleotide sequence ID" value="NZ_BJTG01000012.1"/>
</dbReference>
<organism evidence="2 3">
    <name type="scientific">Anaeromyxobacter diazotrophicus</name>
    <dbReference type="NCBI Taxonomy" id="2590199"/>
    <lineage>
        <taxon>Bacteria</taxon>
        <taxon>Pseudomonadati</taxon>
        <taxon>Myxococcota</taxon>
        <taxon>Myxococcia</taxon>
        <taxon>Myxococcales</taxon>
        <taxon>Cystobacterineae</taxon>
        <taxon>Anaeromyxobacteraceae</taxon>
        <taxon>Anaeromyxobacter</taxon>
    </lineage>
</organism>
<evidence type="ECO:0000313" key="3">
    <source>
        <dbReference type="Proteomes" id="UP000503640"/>
    </source>
</evidence>
<accession>A0A7I9VT55</accession>
<feature type="compositionally biased region" description="Pro residues" evidence="1">
    <location>
        <begin position="1"/>
        <end position="27"/>
    </location>
</feature>
<comment type="caution">
    <text evidence="2">The sequence shown here is derived from an EMBL/GenBank/DDBJ whole genome shotgun (WGS) entry which is preliminary data.</text>
</comment>
<dbReference type="AlphaFoldDB" id="A0A7I9VT55"/>
<feature type="region of interest" description="Disordered" evidence="1">
    <location>
        <begin position="1"/>
        <end position="34"/>
    </location>
</feature>
<proteinExistence type="predicted"/>
<gene>
    <name evidence="2" type="ORF">AMYX_40200</name>
</gene>
<dbReference type="Proteomes" id="UP000503640">
    <property type="component" value="Unassembled WGS sequence"/>
</dbReference>
<sequence>MSGPPTPPPPPPPPPPPTGPRALPPAPQGWAPPDDAAESLAQLAHFWAEERFEWNEDRNLIEQVQELDHELLAKADVDECFNGVGQASGVPVDGRCATGTPKRNQSYVWGLTRTGRDLWFGTAANVVCQVVLGVLAPDPKASLQNQYFVCEGQNNAAGMGDFRPPHLYRYNLDSGTLTLLDAADGTEADQLRKATFGFRSAGAADGVVFLAGPGLQGGINMFAFDDATGELLGAKSLPQFSDIRTWVNVRGVLYAGVGNTLDALGTDATASACLASAAPCDPQPAGSILRWRGKKCEPQTLFDFEVVGVIDNEAANLAFHEGHLFVTTWPTFGGDISKVRPAGLFMSPWLGAAGLSVSDVGCWREIWSVAEYDPDPIARLSTGGGAIASFGGKLYWGTMSVPFLATTIAAQLQQAGKLDLDANQDGKIDADEQLALALGSHRSVAVFALVGDPDASPFTPGSDWPTRWIELVFGERYLPRYDAERRMYTVVADEAHQNVAGLMPECGSSGFGNFFNAYVWSMTVYRDALYIGTFDWVQVARGTLEGLLGIDPNVPPPPDWGTDGEVQCISYDGEACEESLKGSYQLTLEQLGERLPRDGADLVRIGCDGNVAAETLTGLGNDTNYGIRNMVTDGAALYVGTANAMNIHPSGGWELLQLTPRHTCAEPRPPQIELEQVQATLDELLSSPEVLAWAHTMIGELASRAASPPPQAAPPTSP</sequence>
<protein>
    <submittedName>
        <fullName evidence="2">Lipoprotein</fullName>
    </submittedName>
</protein>
<evidence type="ECO:0000313" key="2">
    <source>
        <dbReference type="EMBL" id="GEJ59279.1"/>
    </source>
</evidence>
<keyword evidence="3" id="KW-1185">Reference proteome</keyword>
<keyword evidence="2" id="KW-0449">Lipoprotein</keyword>
<reference evidence="3" key="1">
    <citation type="journal article" date="2020" name="Appl. Environ. Microbiol.">
        <title>Diazotrophic Anaeromyxobacter Isolates from Soils.</title>
        <authorList>
            <person name="Masuda Y."/>
            <person name="Yamanaka H."/>
            <person name="Xu Z.X."/>
            <person name="Shiratori Y."/>
            <person name="Aono T."/>
            <person name="Amachi S."/>
            <person name="Senoo K."/>
            <person name="Itoh H."/>
        </authorList>
    </citation>
    <scope>NUCLEOTIDE SEQUENCE [LARGE SCALE GENOMIC DNA]</scope>
    <source>
        <strain evidence="3">R267</strain>
    </source>
</reference>